<feature type="domain" description="HTH cro/C1-type" evidence="1">
    <location>
        <begin position="35"/>
        <end position="89"/>
    </location>
</feature>
<dbReference type="InterPro" id="IPR001387">
    <property type="entry name" value="Cro/C1-type_HTH"/>
</dbReference>
<dbReference type="Pfam" id="PF01381">
    <property type="entry name" value="HTH_3"/>
    <property type="match status" value="1"/>
</dbReference>
<dbReference type="SUPFAM" id="SSF47413">
    <property type="entry name" value="lambda repressor-like DNA-binding domains"/>
    <property type="match status" value="1"/>
</dbReference>
<dbReference type="EMBL" id="JARXHW010000117">
    <property type="protein sequence ID" value="MDQ8209690.1"/>
    <property type="molecule type" value="Genomic_DNA"/>
</dbReference>
<proteinExistence type="predicted"/>
<organism evidence="2 3">
    <name type="scientific">Thalassobacterium maritimum</name>
    <dbReference type="NCBI Taxonomy" id="3041265"/>
    <lineage>
        <taxon>Bacteria</taxon>
        <taxon>Pseudomonadati</taxon>
        <taxon>Verrucomicrobiota</taxon>
        <taxon>Opitutia</taxon>
        <taxon>Puniceicoccales</taxon>
        <taxon>Coraliomargaritaceae</taxon>
        <taxon>Thalassobacterium</taxon>
    </lineage>
</organism>
<dbReference type="CDD" id="cd00093">
    <property type="entry name" value="HTH_XRE"/>
    <property type="match status" value="1"/>
</dbReference>
<keyword evidence="3" id="KW-1185">Reference proteome</keyword>
<evidence type="ECO:0000313" key="2">
    <source>
        <dbReference type="EMBL" id="MDQ8209690.1"/>
    </source>
</evidence>
<dbReference type="Proteomes" id="UP001225316">
    <property type="component" value="Unassembled WGS sequence"/>
</dbReference>
<protein>
    <submittedName>
        <fullName evidence="2">Helix-turn-helix transcriptional regulator</fullName>
    </submittedName>
</protein>
<evidence type="ECO:0000313" key="3">
    <source>
        <dbReference type="Proteomes" id="UP001225316"/>
    </source>
</evidence>
<dbReference type="InterPro" id="IPR010982">
    <property type="entry name" value="Lambda_DNA-bd_dom_sf"/>
</dbReference>
<evidence type="ECO:0000259" key="1">
    <source>
        <dbReference type="PROSITE" id="PS50943"/>
    </source>
</evidence>
<dbReference type="RefSeq" id="WP_308952608.1">
    <property type="nucleotide sequence ID" value="NZ_JARXHW010000117.1"/>
</dbReference>
<accession>A0ABU1B280</accession>
<reference evidence="2 3" key="1">
    <citation type="submission" date="2023-04" db="EMBL/GenBank/DDBJ databases">
        <title>A novel bacteria isolated from coastal sediment.</title>
        <authorList>
            <person name="Liu X.-J."/>
            <person name="Du Z.-J."/>
        </authorList>
    </citation>
    <scope>NUCLEOTIDE SEQUENCE [LARGE SCALE GENOMIC DNA]</scope>
    <source>
        <strain evidence="2 3">SDUM461003</strain>
    </source>
</reference>
<dbReference type="SMART" id="SM00530">
    <property type="entry name" value="HTH_XRE"/>
    <property type="match status" value="1"/>
</dbReference>
<gene>
    <name evidence="2" type="ORF">QEH52_19380</name>
</gene>
<name>A0ABU1B280_9BACT</name>
<dbReference type="PROSITE" id="PS50943">
    <property type="entry name" value="HTH_CROC1"/>
    <property type="match status" value="1"/>
</dbReference>
<comment type="caution">
    <text evidence="2">The sequence shown here is derived from an EMBL/GenBank/DDBJ whole genome shotgun (WGS) entry which is preliminary data.</text>
</comment>
<dbReference type="Gene3D" id="1.10.260.40">
    <property type="entry name" value="lambda repressor-like DNA-binding domains"/>
    <property type="match status" value="1"/>
</dbReference>
<sequence length="91" mass="10137">MSDLKKYINKRKASSPNFAEGFDGGYENFRIGVMLKQARLEAGLTQDEVANAIGTRKTAISRLENHVQDVKLSTVEKYAKAVGKHLEIRIA</sequence>